<accession>A0A0G0BYK7</accession>
<keyword evidence="5 6" id="KW-0472">Membrane</keyword>
<evidence type="ECO:0000256" key="1">
    <source>
        <dbReference type="ARBA" id="ARBA00004141"/>
    </source>
</evidence>
<evidence type="ECO:0000313" key="7">
    <source>
        <dbReference type="EMBL" id="KKP43980.1"/>
    </source>
</evidence>
<keyword evidence="3 6" id="KW-0812">Transmembrane</keyword>
<evidence type="ECO:0000256" key="2">
    <source>
        <dbReference type="ARBA" id="ARBA00009773"/>
    </source>
</evidence>
<evidence type="ECO:0000313" key="8">
    <source>
        <dbReference type="Proteomes" id="UP000034778"/>
    </source>
</evidence>
<dbReference type="AlphaFoldDB" id="A0A0G0BYK7"/>
<reference evidence="7 8" key="1">
    <citation type="journal article" date="2015" name="Nature">
        <title>rRNA introns, odd ribosomes, and small enigmatic genomes across a large radiation of phyla.</title>
        <authorList>
            <person name="Brown C.T."/>
            <person name="Hug L.A."/>
            <person name="Thomas B.C."/>
            <person name="Sharon I."/>
            <person name="Castelle C.J."/>
            <person name="Singh A."/>
            <person name="Wilkins M.J."/>
            <person name="Williams K.H."/>
            <person name="Banfield J.F."/>
        </authorList>
    </citation>
    <scope>NUCLEOTIDE SEQUENCE [LARGE SCALE GENOMIC DNA]</scope>
</reference>
<sequence>MKNNPKQDLSEKLKIVLSVYFKTQFLLILIVFLIVWGIMLIIPNIHPVYEILIIIFSYLVLSQLMDLFIAPYFLGKTTKVNPFLLFFAFLIGITFFGIVGAILAVPAVLILKTIWEHKRGN</sequence>
<evidence type="ECO:0000256" key="4">
    <source>
        <dbReference type="ARBA" id="ARBA00022989"/>
    </source>
</evidence>
<protein>
    <recommendedName>
        <fullName evidence="9">AI-2E family transporter</fullName>
    </recommendedName>
</protein>
<comment type="subcellular location">
    <subcellularLocation>
        <location evidence="1">Membrane</location>
        <topology evidence="1">Multi-pass membrane protein</topology>
    </subcellularLocation>
</comment>
<feature type="transmembrane region" description="Helical" evidence="6">
    <location>
        <begin position="86"/>
        <end position="111"/>
    </location>
</feature>
<dbReference type="STRING" id="1618566.UR35_C0013G0005"/>
<organism evidence="7 8">
    <name type="scientific">Candidatus Woesebacteria bacterium GW2011_GWB1_33_22</name>
    <dbReference type="NCBI Taxonomy" id="1618566"/>
    <lineage>
        <taxon>Bacteria</taxon>
        <taxon>Candidatus Woeseibacteriota</taxon>
    </lineage>
</organism>
<feature type="transmembrane region" description="Helical" evidence="6">
    <location>
        <begin position="20"/>
        <end position="42"/>
    </location>
</feature>
<dbReference type="GO" id="GO:0016020">
    <property type="term" value="C:membrane"/>
    <property type="evidence" value="ECO:0007669"/>
    <property type="project" value="UniProtKB-SubCell"/>
</dbReference>
<dbReference type="Proteomes" id="UP000034778">
    <property type="component" value="Unassembled WGS sequence"/>
</dbReference>
<dbReference type="Pfam" id="PF01594">
    <property type="entry name" value="AI-2E_transport"/>
    <property type="match status" value="1"/>
</dbReference>
<evidence type="ECO:0008006" key="9">
    <source>
        <dbReference type="Google" id="ProtNLM"/>
    </source>
</evidence>
<proteinExistence type="inferred from homology"/>
<feature type="transmembrane region" description="Helical" evidence="6">
    <location>
        <begin position="49"/>
        <end position="74"/>
    </location>
</feature>
<gene>
    <name evidence="7" type="ORF">UR35_C0013G0005</name>
</gene>
<name>A0A0G0BYK7_9BACT</name>
<keyword evidence="4 6" id="KW-1133">Transmembrane helix</keyword>
<evidence type="ECO:0000256" key="3">
    <source>
        <dbReference type="ARBA" id="ARBA00022692"/>
    </source>
</evidence>
<dbReference type="InterPro" id="IPR002549">
    <property type="entry name" value="AI-2E-like"/>
</dbReference>
<evidence type="ECO:0000256" key="5">
    <source>
        <dbReference type="ARBA" id="ARBA00023136"/>
    </source>
</evidence>
<evidence type="ECO:0000256" key="6">
    <source>
        <dbReference type="SAM" id="Phobius"/>
    </source>
</evidence>
<comment type="similarity">
    <text evidence="2">Belongs to the autoinducer-2 exporter (AI-2E) (TC 2.A.86) family.</text>
</comment>
<comment type="caution">
    <text evidence="7">The sequence shown here is derived from an EMBL/GenBank/DDBJ whole genome shotgun (WGS) entry which is preliminary data.</text>
</comment>
<dbReference type="EMBL" id="LBOW01000013">
    <property type="protein sequence ID" value="KKP43980.1"/>
    <property type="molecule type" value="Genomic_DNA"/>
</dbReference>